<dbReference type="Gene3D" id="2.60.40.680">
    <property type="match status" value="1"/>
</dbReference>
<dbReference type="GO" id="GO:0030246">
    <property type="term" value="F:carbohydrate binding"/>
    <property type="evidence" value="ECO:0007669"/>
    <property type="project" value="InterPro"/>
</dbReference>
<dbReference type="Proteomes" id="UP000178797">
    <property type="component" value="Unassembled WGS sequence"/>
</dbReference>
<dbReference type="InterPro" id="IPR008965">
    <property type="entry name" value="CBM2/CBM3_carb-bd_dom_sf"/>
</dbReference>
<dbReference type="EMBL" id="MGDE01000173">
    <property type="protein sequence ID" value="OGL44635.1"/>
    <property type="molecule type" value="Genomic_DNA"/>
</dbReference>
<organism evidence="1 2">
    <name type="scientific">Candidatus Schekmanbacteria bacterium RBG_16_38_10</name>
    <dbReference type="NCBI Taxonomy" id="1817879"/>
    <lineage>
        <taxon>Bacteria</taxon>
        <taxon>Candidatus Schekmaniibacteriota</taxon>
    </lineage>
</organism>
<comment type="caution">
    <text evidence="1">The sequence shown here is derived from an EMBL/GenBank/DDBJ whole genome shotgun (WGS) entry which is preliminary data.</text>
</comment>
<evidence type="ECO:0000313" key="2">
    <source>
        <dbReference type="Proteomes" id="UP000178797"/>
    </source>
</evidence>
<name>A0A1F7RSV0_9BACT</name>
<accession>A0A1F7RSV0</accession>
<gene>
    <name evidence="1" type="ORF">A2W05_02770</name>
</gene>
<proteinExistence type="predicted"/>
<evidence type="ECO:0000313" key="1">
    <source>
        <dbReference type="EMBL" id="OGL44635.1"/>
    </source>
</evidence>
<sequence>MNKIFFKIPVLLTLSVFTFFNFNYAIGESNKQNKLKYFLGAYKVHMNLAKGTMSFRQIKKGKKISYKSELASSVTLSGYASWDSINKKLTGNLTLTNNGVAELKNVDIRVYWFNNPADKVKVEKYDGRIGKYPYLSYGNIPAGGSATRNLTILDPQVVSFNFAISVWKDVPNVDIPDNLCGSPGETVAIPININDGSSFAAIDLTVNCTPVNFTDAQTTGWTIVDKPSAGSIKISGAGVALTNGSGIITLSGIISPLASGSYPITVSSSKMYDGQTNEIQSPTISGGTLTVPCSP</sequence>
<protein>
    <submittedName>
        <fullName evidence="1">Uncharacterized protein</fullName>
    </submittedName>
</protein>
<dbReference type="SUPFAM" id="SSF49384">
    <property type="entry name" value="Carbohydrate-binding domain"/>
    <property type="match status" value="1"/>
</dbReference>
<dbReference type="AlphaFoldDB" id="A0A1F7RSV0"/>
<reference evidence="1 2" key="1">
    <citation type="journal article" date="2016" name="Nat. Commun.">
        <title>Thousands of microbial genomes shed light on interconnected biogeochemical processes in an aquifer system.</title>
        <authorList>
            <person name="Anantharaman K."/>
            <person name="Brown C.T."/>
            <person name="Hug L.A."/>
            <person name="Sharon I."/>
            <person name="Castelle C.J."/>
            <person name="Probst A.J."/>
            <person name="Thomas B.C."/>
            <person name="Singh A."/>
            <person name="Wilkins M.J."/>
            <person name="Karaoz U."/>
            <person name="Brodie E.L."/>
            <person name="Williams K.H."/>
            <person name="Hubbard S.S."/>
            <person name="Banfield J.F."/>
        </authorList>
    </citation>
    <scope>NUCLEOTIDE SEQUENCE [LARGE SCALE GENOMIC DNA]</scope>
</reference>